<gene>
    <name evidence="2" type="ORF">LPLAT_LOCUS2473</name>
</gene>
<evidence type="ECO:0000313" key="3">
    <source>
        <dbReference type="Proteomes" id="UP001497644"/>
    </source>
</evidence>
<feature type="signal peptide" evidence="1">
    <location>
        <begin position="1"/>
        <end position="24"/>
    </location>
</feature>
<organism evidence="2 3">
    <name type="scientific">Lasius platythorax</name>
    <dbReference type="NCBI Taxonomy" id="488582"/>
    <lineage>
        <taxon>Eukaryota</taxon>
        <taxon>Metazoa</taxon>
        <taxon>Ecdysozoa</taxon>
        <taxon>Arthropoda</taxon>
        <taxon>Hexapoda</taxon>
        <taxon>Insecta</taxon>
        <taxon>Pterygota</taxon>
        <taxon>Neoptera</taxon>
        <taxon>Endopterygota</taxon>
        <taxon>Hymenoptera</taxon>
        <taxon>Apocrita</taxon>
        <taxon>Aculeata</taxon>
        <taxon>Formicoidea</taxon>
        <taxon>Formicidae</taxon>
        <taxon>Formicinae</taxon>
        <taxon>Lasius</taxon>
        <taxon>Lasius</taxon>
    </lineage>
</organism>
<sequence length="84" mass="9771">MMLWCRLRSLLICSLKCLRYPCHGQEFYRMASQTSLIRMLYDTIVINEIIANGMTPMVTMTGFDWDLPLNLQLLRGCTNPILVK</sequence>
<evidence type="ECO:0000256" key="1">
    <source>
        <dbReference type="SAM" id="SignalP"/>
    </source>
</evidence>
<keyword evidence="3" id="KW-1185">Reference proteome</keyword>
<protein>
    <submittedName>
        <fullName evidence="2">Uncharacterized protein</fullName>
    </submittedName>
</protein>
<name>A0AAV2N822_9HYME</name>
<accession>A0AAV2N822</accession>
<dbReference type="EMBL" id="OZ034834">
    <property type="protein sequence ID" value="CAL1676246.1"/>
    <property type="molecule type" value="Genomic_DNA"/>
</dbReference>
<evidence type="ECO:0000313" key="2">
    <source>
        <dbReference type="EMBL" id="CAL1676246.1"/>
    </source>
</evidence>
<keyword evidence="1" id="KW-0732">Signal</keyword>
<dbReference type="AlphaFoldDB" id="A0AAV2N822"/>
<reference evidence="2" key="1">
    <citation type="submission" date="2024-04" db="EMBL/GenBank/DDBJ databases">
        <authorList>
            <consortium name="Molecular Ecology Group"/>
        </authorList>
    </citation>
    <scope>NUCLEOTIDE SEQUENCE</scope>
</reference>
<feature type="chain" id="PRO_5043393747" evidence="1">
    <location>
        <begin position="25"/>
        <end position="84"/>
    </location>
</feature>
<dbReference type="Proteomes" id="UP001497644">
    <property type="component" value="Chromosome 11"/>
</dbReference>
<proteinExistence type="predicted"/>